<feature type="domain" description="Transposase InsH N-terminal" evidence="2">
    <location>
        <begin position="19"/>
        <end position="116"/>
    </location>
</feature>
<dbReference type="PANTHER" id="PTHR33803">
    <property type="entry name" value="IS1478 TRANSPOSASE"/>
    <property type="match status" value="1"/>
</dbReference>
<sequence length="469" mass="53604">MFRPDSRQKPQRDLLETYLDDIIDTRHELVILGKRIDWSACEGYFGPMYASNSGRPAMPVRLQVGLQLLKHIYGLSDLEVLKRWTENPYWQHFCGEITFQHRIPMDETTMLRFRQRIGEEGARELLKMTIKLAEETGTVAPESFEVVVADTTVMPKATSHPTDARLVSRCHRQLVALAKNEGVRFKQTFIKVLDKLVWNVSRYAHACQFQRMHKHLRKMHSNLIHICAALIDQKALSKRSQPLSDKLHQALRLLDQYGDHSIKQRLYSLHEPQVVCITKGKARQRHEFGAKVSVVTTAAEGLVLDCQSLNGNPYDGHTVEPLLRRLKSHLGQLPEHLLVDRGYKGSDQTYLCQVHITGRKKGRGKAHEQQHRRNSIEPIIGHMKSEGLLDRCHLHGALGDKIHAVLCGVGMNLRKILKKLAELLLGRKKLTPWSLWQALLGIPEGERHSLRNLVIAIRRLPAEQNAQVV</sequence>
<proteinExistence type="predicted"/>
<dbReference type="GO" id="GO:0006313">
    <property type="term" value="P:DNA transposition"/>
    <property type="evidence" value="ECO:0007669"/>
    <property type="project" value="InterPro"/>
</dbReference>
<dbReference type="Pfam" id="PF01609">
    <property type="entry name" value="DDE_Tnp_1"/>
    <property type="match status" value="1"/>
</dbReference>
<organism evidence="3 4">
    <name type="scientific">Marinospirillum alkaliphilum DSM 21637</name>
    <dbReference type="NCBI Taxonomy" id="1122209"/>
    <lineage>
        <taxon>Bacteria</taxon>
        <taxon>Pseudomonadati</taxon>
        <taxon>Pseudomonadota</taxon>
        <taxon>Gammaproteobacteria</taxon>
        <taxon>Oceanospirillales</taxon>
        <taxon>Oceanospirillaceae</taxon>
        <taxon>Marinospirillum</taxon>
    </lineage>
</organism>
<evidence type="ECO:0000259" key="1">
    <source>
        <dbReference type="Pfam" id="PF01609"/>
    </source>
</evidence>
<gene>
    <name evidence="3" type="ORF">SAMN02745752_01969</name>
</gene>
<reference evidence="3 4" key="1">
    <citation type="submission" date="2016-11" db="EMBL/GenBank/DDBJ databases">
        <authorList>
            <person name="Jaros S."/>
            <person name="Januszkiewicz K."/>
            <person name="Wedrychowicz H."/>
        </authorList>
    </citation>
    <scope>NUCLEOTIDE SEQUENCE [LARGE SCALE GENOMIC DNA]</scope>
    <source>
        <strain evidence="3 4">DSM 21637</strain>
    </source>
</reference>
<evidence type="ECO:0000313" key="3">
    <source>
        <dbReference type="EMBL" id="SFX51735.1"/>
    </source>
</evidence>
<feature type="domain" description="Transposase IS4-like" evidence="1">
    <location>
        <begin position="280"/>
        <end position="399"/>
    </location>
</feature>
<evidence type="ECO:0000259" key="2">
    <source>
        <dbReference type="Pfam" id="PF05598"/>
    </source>
</evidence>
<dbReference type="GO" id="GO:0003677">
    <property type="term" value="F:DNA binding"/>
    <property type="evidence" value="ECO:0007669"/>
    <property type="project" value="InterPro"/>
</dbReference>
<accession>A0A1K1XQ64</accession>
<name>A0A1K1XQ64_9GAMM</name>
<dbReference type="InterPro" id="IPR002559">
    <property type="entry name" value="Transposase_11"/>
</dbReference>
<dbReference type="OrthoDB" id="5625049at2"/>
<protein>
    <submittedName>
        <fullName evidence="3">Transposase, IS5 family</fullName>
    </submittedName>
</protein>
<dbReference type="AlphaFoldDB" id="A0A1K1XQ64"/>
<dbReference type="NCBIfam" id="NF033578">
    <property type="entry name" value="transpos_IS5_1"/>
    <property type="match status" value="1"/>
</dbReference>
<keyword evidence="4" id="KW-1185">Reference proteome</keyword>
<dbReference type="InterPro" id="IPR008490">
    <property type="entry name" value="Transposase_InsH_N"/>
</dbReference>
<dbReference type="InterPro" id="IPR047710">
    <property type="entry name" value="Transpos_IS5-like"/>
</dbReference>
<dbReference type="PANTHER" id="PTHR33803:SF3">
    <property type="entry name" value="BLL1974 PROTEIN"/>
    <property type="match status" value="1"/>
</dbReference>
<dbReference type="EMBL" id="FPJW01000006">
    <property type="protein sequence ID" value="SFX51735.1"/>
    <property type="molecule type" value="Genomic_DNA"/>
</dbReference>
<dbReference type="STRING" id="1122209.SAMN02745752_01969"/>
<evidence type="ECO:0000313" key="4">
    <source>
        <dbReference type="Proteomes" id="UP000182350"/>
    </source>
</evidence>
<dbReference type="GO" id="GO:0004803">
    <property type="term" value="F:transposase activity"/>
    <property type="evidence" value="ECO:0007669"/>
    <property type="project" value="InterPro"/>
</dbReference>
<dbReference type="Proteomes" id="UP000182350">
    <property type="component" value="Unassembled WGS sequence"/>
</dbReference>
<dbReference type="Pfam" id="PF05598">
    <property type="entry name" value="DUF772"/>
    <property type="match status" value="1"/>
</dbReference>